<proteinExistence type="predicted"/>
<keyword evidence="2" id="KW-1185">Reference proteome</keyword>
<reference evidence="1 2" key="1">
    <citation type="submission" date="2024-01" db="EMBL/GenBank/DDBJ databases">
        <title>The genomes of 5 underutilized Papilionoideae crops provide insights into root nodulation and disease resistance.</title>
        <authorList>
            <person name="Yuan L."/>
        </authorList>
    </citation>
    <scope>NUCLEOTIDE SEQUENCE [LARGE SCALE GENOMIC DNA]</scope>
    <source>
        <strain evidence="1">LY-2023</strain>
        <tissue evidence="1">Leaf</tissue>
    </source>
</reference>
<dbReference type="AlphaFoldDB" id="A0AAN9FSA8"/>
<gene>
    <name evidence="1" type="ORF">RJT34_25313</name>
</gene>
<comment type="caution">
    <text evidence="1">The sequence shown here is derived from an EMBL/GenBank/DDBJ whole genome shotgun (WGS) entry which is preliminary data.</text>
</comment>
<evidence type="ECO:0000313" key="1">
    <source>
        <dbReference type="EMBL" id="KAK7280251.1"/>
    </source>
</evidence>
<dbReference type="Proteomes" id="UP001359559">
    <property type="component" value="Unassembled WGS sequence"/>
</dbReference>
<organism evidence="1 2">
    <name type="scientific">Clitoria ternatea</name>
    <name type="common">Butterfly pea</name>
    <dbReference type="NCBI Taxonomy" id="43366"/>
    <lineage>
        <taxon>Eukaryota</taxon>
        <taxon>Viridiplantae</taxon>
        <taxon>Streptophyta</taxon>
        <taxon>Embryophyta</taxon>
        <taxon>Tracheophyta</taxon>
        <taxon>Spermatophyta</taxon>
        <taxon>Magnoliopsida</taxon>
        <taxon>eudicotyledons</taxon>
        <taxon>Gunneridae</taxon>
        <taxon>Pentapetalae</taxon>
        <taxon>rosids</taxon>
        <taxon>fabids</taxon>
        <taxon>Fabales</taxon>
        <taxon>Fabaceae</taxon>
        <taxon>Papilionoideae</taxon>
        <taxon>50 kb inversion clade</taxon>
        <taxon>NPAAA clade</taxon>
        <taxon>indigoferoid/millettioid clade</taxon>
        <taxon>Phaseoleae</taxon>
        <taxon>Clitoria</taxon>
    </lineage>
</organism>
<dbReference type="EMBL" id="JAYKXN010000006">
    <property type="protein sequence ID" value="KAK7280251.1"/>
    <property type="molecule type" value="Genomic_DNA"/>
</dbReference>
<name>A0AAN9FSA8_CLITE</name>
<evidence type="ECO:0000313" key="2">
    <source>
        <dbReference type="Proteomes" id="UP001359559"/>
    </source>
</evidence>
<protein>
    <submittedName>
        <fullName evidence="1">Uncharacterized protein</fullName>
    </submittedName>
</protein>
<sequence>MKEDSLNELTGAGGYALTPTLPLRPYFLKGFRQLDWSTSCLKLSEDVALESFFLPIMCMCSLSASRRYALSNPVYESIPFPLVSDLSVPPNHTSLIV</sequence>
<accession>A0AAN9FSA8</accession>